<reference evidence="3 4" key="1">
    <citation type="submission" date="2021-03" db="EMBL/GenBank/DDBJ databases">
        <title>Whole genome shotgun sequence of Actinoplanes toevensis NBRC 105298.</title>
        <authorList>
            <person name="Komaki H."/>
            <person name="Tamura T."/>
        </authorList>
    </citation>
    <scope>NUCLEOTIDE SEQUENCE [LARGE SCALE GENOMIC DNA]</scope>
    <source>
        <strain evidence="3 4">NBRC 105298</strain>
    </source>
</reference>
<gene>
    <name evidence="3" type="ORF">Ato02nite_047940</name>
</gene>
<dbReference type="EMBL" id="BOQN01000062">
    <property type="protein sequence ID" value="GIM93001.1"/>
    <property type="molecule type" value="Genomic_DNA"/>
</dbReference>
<sequence length="313" mass="31928">MLQGAVVPVLALGFLGASAVPALGAAATIATYSVVGVPRVIGLPGATSAEGVAAGAGPTFYATDLFNGDIFRGDIRSGAVEKFIDAPDGSQAAGLKADVRHGLLFVAGSFSGQAYVYNLRTGALLATYQLAPDGDLINDVAVTAEGAWLTDSAEAKLFFIPVDGHGRLGAARTLMVTGPAADTSGTVNLNGIVAAPDGRTLIVAHTPTGRLYRVNPATGASDEIQGIDVPNVDGLVLDGHRLWAVRAADNLIVRFQLNSSLTQGVQTKVISSPAFGFPTTAALFGDRLAAVNAHFESGIPSTSPTYEVVVVNS</sequence>
<dbReference type="Proteomes" id="UP000677082">
    <property type="component" value="Unassembled WGS sequence"/>
</dbReference>
<feature type="domain" description="SMP-30/Gluconolactonase/LRE-like region" evidence="2">
    <location>
        <begin position="57"/>
        <end position="283"/>
    </location>
</feature>
<keyword evidence="1" id="KW-0732">Signal</keyword>
<evidence type="ECO:0000313" key="3">
    <source>
        <dbReference type="EMBL" id="GIM93001.1"/>
    </source>
</evidence>
<evidence type="ECO:0000259" key="2">
    <source>
        <dbReference type="Pfam" id="PF08450"/>
    </source>
</evidence>
<accession>A0A919TDT8</accession>
<name>A0A919TDT8_9ACTN</name>
<dbReference type="Gene3D" id="2.120.10.30">
    <property type="entry name" value="TolB, C-terminal domain"/>
    <property type="match status" value="1"/>
</dbReference>
<protein>
    <recommendedName>
        <fullName evidence="2">SMP-30/Gluconolactonase/LRE-like region domain-containing protein</fullName>
    </recommendedName>
</protein>
<dbReference type="InterPro" id="IPR013658">
    <property type="entry name" value="SGL"/>
</dbReference>
<keyword evidence="4" id="KW-1185">Reference proteome</keyword>
<comment type="caution">
    <text evidence="3">The sequence shown here is derived from an EMBL/GenBank/DDBJ whole genome shotgun (WGS) entry which is preliminary data.</text>
</comment>
<evidence type="ECO:0000256" key="1">
    <source>
        <dbReference type="SAM" id="SignalP"/>
    </source>
</evidence>
<proteinExistence type="predicted"/>
<evidence type="ECO:0000313" key="4">
    <source>
        <dbReference type="Proteomes" id="UP000677082"/>
    </source>
</evidence>
<dbReference type="AlphaFoldDB" id="A0A919TDT8"/>
<feature type="chain" id="PRO_5038802057" description="SMP-30/Gluconolactonase/LRE-like region domain-containing protein" evidence="1">
    <location>
        <begin position="20"/>
        <end position="313"/>
    </location>
</feature>
<dbReference type="InterPro" id="IPR011042">
    <property type="entry name" value="6-blade_b-propeller_TolB-like"/>
</dbReference>
<dbReference type="SUPFAM" id="SSF63829">
    <property type="entry name" value="Calcium-dependent phosphotriesterase"/>
    <property type="match status" value="1"/>
</dbReference>
<feature type="signal peptide" evidence="1">
    <location>
        <begin position="1"/>
        <end position="19"/>
    </location>
</feature>
<dbReference type="Pfam" id="PF08450">
    <property type="entry name" value="SGL"/>
    <property type="match status" value="1"/>
</dbReference>
<organism evidence="3 4">
    <name type="scientific">Paractinoplanes toevensis</name>
    <dbReference type="NCBI Taxonomy" id="571911"/>
    <lineage>
        <taxon>Bacteria</taxon>
        <taxon>Bacillati</taxon>
        <taxon>Actinomycetota</taxon>
        <taxon>Actinomycetes</taxon>
        <taxon>Micromonosporales</taxon>
        <taxon>Micromonosporaceae</taxon>
        <taxon>Paractinoplanes</taxon>
    </lineage>
</organism>